<sequence>MKKLRRVRQASGAVVACAWSVPVIASTGYILWGLVPFFQGDATTRIVPFLQAAAYFFARAYSGGPPGDPAFSLANFEKLNVIGWGAFYYWGTFFDLALAVLLLSIGSAAVPYLNRRAFALAIWIKQWGSK</sequence>
<evidence type="ECO:0000313" key="2">
    <source>
        <dbReference type="EMBL" id="KGC16969.1"/>
    </source>
</evidence>
<keyword evidence="1" id="KW-1133">Transmembrane helix</keyword>
<gene>
    <name evidence="2" type="ORF">DM48_3265</name>
</gene>
<organism evidence="2 3">
    <name type="scientific">Burkholderia gladioli</name>
    <name type="common">Pseudomonas marginata</name>
    <name type="synonym">Phytomonas marginata</name>
    <dbReference type="NCBI Taxonomy" id="28095"/>
    <lineage>
        <taxon>Bacteria</taxon>
        <taxon>Pseudomonadati</taxon>
        <taxon>Pseudomonadota</taxon>
        <taxon>Betaproteobacteria</taxon>
        <taxon>Burkholderiales</taxon>
        <taxon>Burkholderiaceae</taxon>
        <taxon>Burkholderia</taxon>
    </lineage>
</organism>
<evidence type="ECO:0000313" key="3">
    <source>
        <dbReference type="Proteomes" id="UP000029590"/>
    </source>
</evidence>
<dbReference type="KEGG" id="bgo:BM43_7374"/>
<protein>
    <submittedName>
        <fullName evidence="2">Uncharacterized protein</fullName>
    </submittedName>
</protein>
<feature type="transmembrane region" description="Helical" evidence="1">
    <location>
        <begin position="12"/>
        <end position="32"/>
    </location>
</feature>
<dbReference type="Proteomes" id="UP000029590">
    <property type="component" value="Unassembled WGS sequence"/>
</dbReference>
<reference evidence="2 3" key="1">
    <citation type="submission" date="2014-04" db="EMBL/GenBank/DDBJ databases">
        <authorList>
            <person name="Bishop-Lilly K.A."/>
            <person name="Broomall S.M."/>
            <person name="Chain P.S."/>
            <person name="Chertkov O."/>
            <person name="Coyne S.R."/>
            <person name="Daligault H.E."/>
            <person name="Davenport K.W."/>
            <person name="Erkkila T."/>
            <person name="Frey K.G."/>
            <person name="Gibbons H.S."/>
            <person name="Gu W."/>
            <person name="Jaissle J."/>
            <person name="Johnson S.L."/>
            <person name="Koroleva G.I."/>
            <person name="Ladner J.T."/>
            <person name="Lo C.-C."/>
            <person name="Minogue T.D."/>
            <person name="Munk C."/>
            <person name="Palacios G.F."/>
            <person name="Redden C.L."/>
            <person name="Rosenzweig C.N."/>
            <person name="Scholz M.B."/>
            <person name="Teshima H."/>
            <person name="Xu Y."/>
        </authorList>
    </citation>
    <scope>NUCLEOTIDE SEQUENCE [LARGE SCALE GENOMIC DNA]</scope>
    <source>
        <strain evidence="3">gladioli</strain>
    </source>
</reference>
<keyword evidence="1" id="KW-0472">Membrane</keyword>
<keyword evidence="1" id="KW-0812">Transmembrane</keyword>
<comment type="caution">
    <text evidence="2">The sequence shown here is derived from an EMBL/GenBank/DDBJ whole genome shotgun (WGS) entry which is preliminary data.</text>
</comment>
<dbReference type="AlphaFoldDB" id="A0AAW3F707"/>
<accession>A0AAW3F707</accession>
<feature type="transmembrane region" description="Helical" evidence="1">
    <location>
        <begin position="87"/>
        <end position="113"/>
    </location>
</feature>
<proteinExistence type="predicted"/>
<dbReference type="RefSeq" id="WP_036047738.1">
    <property type="nucleotide sequence ID" value="NZ_CADEVY010000012.1"/>
</dbReference>
<evidence type="ECO:0000256" key="1">
    <source>
        <dbReference type="SAM" id="Phobius"/>
    </source>
</evidence>
<dbReference type="EMBL" id="JPGG01000015">
    <property type="protein sequence ID" value="KGC16969.1"/>
    <property type="molecule type" value="Genomic_DNA"/>
</dbReference>
<name>A0AAW3F707_BURGA</name>